<dbReference type="AlphaFoldDB" id="A0A2S9MFU9"/>
<sequence length="64" mass="6891">MGLRTSSPRARAAGRGRAPRLRRSDGLPKSMTQRAQVRRAAARSASFRAVARASRRASGAMPPM</sequence>
<comment type="caution">
    <text evidence="2">The sequence shown here is derived from an EMBL/GenBank/DDBJ whole genome shotgun (WGS) entry which is preliminary data.</text>
</comment>
<evidence type="ECO:0000313" key="3">
    <source>
        <dbReference type="Proteomes" id="UP000238982"/>
    </source>
</evidence>
<feature type="compositionally biased region" description="Low complexity" evidence="1">
    <location>
        <begin position="42"/>
        <end position="58"/>
    </location>
</feature>
<accession>A0A2S9MFU9</accession>
<evidence type="ECO:0000313" key="2">
    <source>
        <dbReference type="EMBL" id="PRF57054.1"/>
    </source>
</evidence>
<proteinExistence type="predicted"/>
<feature type="region of interest" description="Disordered" evidence="1">
    <location>
        <begin position="1"/>
        <end position="64"/>
    </location>
</feature>
<gene>
    <name evidence="2" type="ORF">C6Q15_23445</name>
</gene>
<dbReference type="EMBL" id="PVGH01000086">
    <property type="protein sequence ID" value="PRF57054.1"/>
    <property type="molecule type" value="Genomic_DNA"/>
</dbReference>
<evidence type="ECO:0000256" key="1">
    <source>
        <dbReference type="SAM" id="MobiDB-lite"/>
    </source>
</evidence>
<name>A0A2S9MFU9_9BURK</name>
<dbReference type="Proteomes" id="UP000238982">
    <property type="component" value="Unassembled WGS sequence"/>
</dbReference>
<protein>
    <submittedName>
        <fullName evidence="2">Uncharacterized protein</fullName>
    </submittedName>
</protein>
<organism evidence="2 3">
    <name type="scientific">Burkholderia multivorans</name>
    <dbReference type="NCBI Taxonomy" id="87883"/>
    <lineage>
        <taxon>Bacteria</taxon>
        <taxon>Pseudomonadati</taxon>
        <taxon>Pseudomonadota</taxon>
        <taxon>Betaproteobacteria</taxon>
        <taxon>Burkholderiales</taxon>
        <taxon>Burkholderiaceae</taxon>
        <taxon>Burkholderia</taxon>
        <taxon>Burkholderia cepacia complex</taxon>
    </lineage>
</organism>
<reference evidence="2 3" key="1">
    <citation type="submission" date="2018-03" db="EMBL/GenBank/DDBJ databases">
        <authorList>
            <person name="Keele B.F."/>
        </authorList>
    </citation>
    <scope>NUCLEOTIDE SEQUENCE [LARGE SCALE GENOMIC DNA]</scope>
    <source>
        <strain evidence="2 3">AU19729</strain>
    </source>
</reference>
<feature type="compositionally biased region" description="Basic residues" evidence="1">
    <location>
        <begin position="12"/>
        <end position="21"/>
    </location>
</feature>